<name>A0AAW1VVK1_RUBAR</name>
<comment type="caution">
    <text evidence="2">The sequence shown here is derived from an EMBL/GenBank/DDBJ whole genome shotgun (WGS) entry which is preliminary data.</text>
</comment>
<organism evidence="2 3">
    <name type="scientific">Rubus argutus</name>
    <name type="common">Southern blackberry</name>
    <dbReference type="NCBI Taxonomy" id="59490"/>
    <lineage>
        <taxon>Eukaryota</taxon>
        <taxon>Viridiplantae</taxon>
        <taxon>Streptophyta</taxon>
        <taxon>Embryophyta</taxon>
        <taxon>Tracheophyta</taxon>
        <taxon>Spermatophyta</taxon>
        <taxon>Magnoliopsida</taxon>
        <taxon>eudicotyledons</taxon>
        <taxon>Gunneridae</taxon>
        <taxon>Pentapetalae</taxon>
        <taxon>rosids</taxon>
        <taxon>fabids</taxon>
        <taxon>Rosales</taxon>
        <taxon>Rosaceae</taxon>
        <taxon>Rosoideae</taxon>
        <taxon>Rosoideae incertae sedis</taxon>
        <taxon>Rubus</taxon>
    </lineage>
</organism>
<reference evidence="2 3" key="1">
    <citation type="journal article" date="2023" name="G3 (Bethesda)">
        <title>A chromosome-length genome assembly and annotation of blackberry (Rubus argutus, cv. 'Hillquist').</title>
        <authorList>
            <person name="Bruna T."/>
            <person name="Aryal R."/>
            <person name="Dudchenko O."/>
            <person name="Sargent D.J."/>
            <person name="Mead D."/>
            <person name="Buti M."/>
            <person name="Cavallini A."/>
            <person name="Hytonen T."/>
            <person name="Andres J."/>
            <person name="Pham M."/>
            <person name="Weisz D."/>
            <person name="Mascagni F."/>
            <person name="Usai G."/>
            <person name="Natali L."/>
            <person name="Bassil N."/>
            <person name="Fernandez G.E."/>
            <person name="Lomsadze A."/>
            <person name="Armour M."/>
            <person name="Olukolu B."/>
            <person name="Poorten T."/>
            <person name="Britton C."/>
            <person name="Davik J."/>
            <person name="Ashrafi H."/>
            <person name="Aiden E.L."/>
            <person name="Borodovsky M."/>
            <person name="Worthington M."/>
        </authorList>
    </citation>
    <scope>NUCLEOTIDE SEQUENCE [LARGE SCALE GENOMIC DNA]</scope>
    <source>
        <strain evidence="2">PI 553951</strain>
    </source>
</reference>
<evidence type="ECO:0000313" key="2">
    <source>
        <dbReference type="EMBL" id="KAK9912062.1"/>
    </source>
</evidence>
<gene>
    <name evidence="2" type="ORF">M0R45_035937</name>
</gene>
<protein>
    <submittedName>
        <fullName evidence="2">Uncharacterized protein</fullName>
    </submittedName>
</protein>
<accession>A0AAW1VVK1</accession>
<dbReference type="PANTHER" id="PTHR31115:SF2">
    <property type="entry name" value="OS05G0107300 PROTEIN"/>
    <property type="match status" value="1"/>
</dbReference>
<dbReference type="Proteomes" id="UP001457282">
    <property type="component" value="Unassembled WGS sequence"/>
</dbReference>
<dbReference type="EMBL" id="JBEDUW010000007">
    <property type="protein sequence ID" value="KAK9912062.1"/>
    <property type="molecule type" value="Genomic_DNA"/>
</dbReference>
<keyword evidence="3" id="KW-1185">Reference proteome</keyword>
<proteinExistence type="predicted"/>
<dbReference type="AlphaFoldDB" id="A0AAW1VVK1"/>
<evidence type="ECO:0000313" key="3">
    <source>
        <dbReference type="Proteomes" id="UP001457282"/>
    </source>
</evidence>
<evidence type="ECO:0000256" key="1">
    <source>
        <dbReference type="SAM" id="SignalP"/>
    </source>
</evidence>
<feature type="chain" id="PRO_5043475210" evidence="1">
    <location>
        <begin position="19"/>
        <end position="106"/>
    </location>
</feature>
<sequence>MGWLAIPLQLLVFGELIGNSNNRKREAEPLCNNDIPEGPQETREQMDIMNLQLQELDSIEIGVANDLDGNQDLGTWLNIDDDGLQDHDVEGLDIPMDDLSDLNMLL</sequence>
<feature type="signal peptide" evidence="1">
    <location>
        <begin position="1"/>
        <end position="18"/>
    </location>
</feature>
<keyword evidence="1" id="KW-0732">Signal</keyword>
<dbReference type="PANTHER" id="PTHR31115">
    <property type="entry name" value="OS05G0107300 PROTEIN"/>
    <property type="match status" value="1"/>
</dbReference>